<gene>
    <name evidence="1" type="ORF">AUC61_11425</name>
</gene>
<dbReference type="EMBL" id="LOHG01000006">
    <property type="protein sequence ID" value="MCI8210146.1"/>
    <property type="molecule type" value="Genomic_DNA"/>
</dbReference>
<organism evidence="1 2">
    <name type="scientific">Pseudomonas maioricensis</name>
    <dbReference type="NCBI Taxonomy" id="1766623"/>
    <lineage>
        <taxon>Bacteria</taxon>
        <taxon>Pseudomonadati</taxon>
        <taxon>Pseudomonadota</taxon>
        <taxon>Gammaproteobacteria</taxon>
        <taxon>Pseudomonadales</taxon>
        <taxon>Pseudomonadaceae</taxon>
        <taxon>Pseudomonas</taxon>
    </lineage>
</organism>
<keyword evidence="2" id="KW-1185">Reference proteome</keyword>
<dbReference type="RefSeq" id="WP_243246150.1">
    <property type="nucleotide sequence ID" value="NZ_LOHG01000006.1"/>
</dbReference>
<protein>
    <submittedName>
        <fullName evidence="1">Uncharacterized protein</fullName>
    </submittedName>
</protein>
<evidence type="ECO:0000313" key="1">
    <source>
        <dbReference type="EMBL" id="MCI8210146.1"/>
    </source>
</evidence>
<evidence type="ECO:0000313" key="2">
    <source>
        <dbReference type="Proteomes" id="UP001320513"/>
    </source>
</evidence>
<name>A0ABS9ZHS5_9PSED</name>
<accession>A0ABS9ZHS5</accession>
<comment type="caution">
    <text evidence="1">The sequence shown here is derived from an EMBL/GenBank/DDBJ whole genome shotgun (WGS) entry which is preliminary data.</text>
</comment>
<proteinExistence type="predicted"/>
<sequence>MDLPEHSPHQDFESLEVKPAVFDSTLKSFDQQALNLKRGFRVNQTLHSLRTLGQLTRELQSKSGSSYAAISYRSGPPPE</sequence>
<reference evidence="1 2" key="1">
    <citation type="submission" date="2015-12" db="EMBL/GenBank/DDBJ databases">
        <title>Phylogenomics in the description of a new species in the Pseudomonas syringae group.</title>
        <authorList>
            <person name="Busquets A."/>
            <person name="Gomila M."/>
            <person name="Beiki F."/>
            <person name="Rahimian H."/>
            <person name="Mulet M."/>
            <person name="Sanchez D."/>
            <person name="Garcia-Valdes E."/>
            <person name="Lalucat J."/>
        </authorList>
    </citation>
    <scope>NUCLEOTIDE SEQUENCE [LARGE SCALE GENOMIC DNA]</scope>
    <source>
        <strain evidence="1 2">S25</strain>
    </source>
</reference>
<dbReference type="Proteomes" id="UP001320513">
    <property type="component" value="Unassembled WGS sequence"/>
</dbReference>